<dbReference type="AlphaFoldDB" id="A0A815XFJ2"/>
<organism evidence="1 2">
    <name type="scientific">Adineta ricciae</name>
    <name type="common">Rotifer</name>
    <dbReference type="NCBI Taxonomy" id="249248"/>
    <lineage>
        <taxon>Eukaryota</taxon>
        <taxon>Metazoa</taxon>
        <taxon>Spiralia</taxon>
        <taxon>Gnathifera</taxon>
        <taxon>Rotifera</taxon>
        <taxon>Eurotatoria</taxon>
        <taxon>Bdelloidea</taxon>
        <taxon>Adinetida</taxon>
        <taxon>Adinetidae</taxon>
        <taxon>Adineta</taxon>
    </lineage>
</organism>
<feature type="non-terminal residue" evidence="1">
    <location>
        <position position="1"/>
    </location>
</feature>
<name>A0A815XFJ2_ADIRI</name>
<dbReference type="Proteomes" id="UP000663852">
    <property type="component" value="Unassembled WGS sequence"/>
</dbReference>
<reference evidence="1" key="1">
    <citation type="submission" date="2021-02" db="EMBL/GenBank/DDBJ databases">
        <authorList>
            <person name="Nowell W R."/>
        </authorList>
    </citation>
    <scope>NUCLEOTIDE SEQUENCE</scope>
</reference>
<gene>
    <name evidence="1" type="ORF">EDS130_LOCUS46358</name>
</gene>
<proteinExistence type="predicted"/>
<comment type="caution">
    <text evidence="1">The sequence shown here is derived from an EMBL/GenBank/DDBJ whole genome shotgun (WGS) entry which is preliminary data.</text>
</comment>
<evidence type="ECO:0000313" key="2">
    <source>
        <dbReference type="Proteomes" id="UP000663852"/>
    </source>
</evidence>
<sequence>YSFYYRADENGVKLPKIHLILCKLSSNNQEMKIGIGGNTPTAAEIEKCWRFVYDIYTKHRDAFELRTIPSSPIPSSNERSTSMTPRLSSISMTPTFHHQHRYSASMPVTPATISHFHNHTTPSNHSTEQYQPQTFEDFMRQYVMHIGNETNVVSRIAVKSHSPLLAVKHPHPSNEYQNCAQTFDKTLNDIVERI</sequence>
<accession>A0A815XFJ2</accession>
<evidence type="ECO:0000313" key="1">
    <source>
        <dbReference type="EMBL" id="CAF1556891.1"/>
    </source>
</evidence>
<protein>
    <submittedName>
        <fullName evidence="1">Uncharacterized protein</fullName>
    </submittedName>
</protein>
<dbReference type="EMBL" id="CAJNOJ010002028">
    <property type="protein sequence ID" value="CAF1556891.1"/>
    <property type="molecule type" value="Genomic_DNA"/>
</dbReference>